<dbReference type="Proteomes" id="UP000824120">
    <property type="component" value="Chromosome 5"/>
</dbReference>
<evidence type="ECO:0000259" key="5">
    <source>
        <dbReference type="Pfam" id="PF25512"/>
    </source>
</evidence>
<keyword evidence="4" id="KW-0238">DNA-binding</keyword>
<dbReference type="InterPro" id="IPR045234">
    <property type="entry name" value="Unkempt-like"/>
</dbReference>
<dbReference type="PANTHER" id="PTHR14493:SF117">
    <property type="entry name" value="C3H1-TYPE DOMAIN-CONTAINING PROTEIN"/>
    <property type="match status" value="1"/>
</dbReference>
<sequence length="248" mass="28933">MYVYKVQNCSKLYSHDWTSCPFTHQGEKARRRDPRKYNYLPIPCHGYKFASCIKGDNCELCHGVFEYWLHLRSTRPIRAKLPCRITDQSTLSIENGPNGNWMIVPCNPQLQPPPHDHYYSTTAFGQGNSLNPQQIPPKNTSTFELFDQPPPSSSQTHPRFGHNAQNDSYFSLFSTNRAKLIEEIKNLELGSTSHAKMNKIYNYKGKNRWSMCYGIKNFQTSIELLTCWWMYLRCKHLNILYMMSDSNL</sequence>
<gene>
    <name evidence="6" type="ORF">H5410_028232</name>
</gene>
<dbReference type="OrthoDB" id="749011at2759"/>
<feature type="domain" description="AtC3H23-like CCCH zinc finger" evidence="5">
    <location>
        <begin position="1"/>
        <end position="31"/>
    </location>
</feature>
<evidence type="ECO:0000313" key="7">
    <source>
        <dbReference type="Proteomes" id="UP000824120"/>
    </source>
</evidence>
<dbReference type="AlphaFoldDB" id="A0A9J5Z5K5"/>
<evidence type="ECO:0000256" key="2">
    <source>
        <dbReference type="ARBA" id="ARBA00022771"/>
    </source>
</evidence>
<keyword evidence="2" id="KW-0863">Zinc-finger</keyword>
<evidence type="ECO:0000256" key="3">
    <source>
        <dbReference type="ARBA" id="ARBA00022833"/>
    </source>
</evidence>
<keyword evidence="3" id="KW-0862">Zinc</keyword>
<accession>A0A9J5Z5K5</accession>
<dbReference type="GO" id="GO:0003677">
    <property type="term" value="F:DNA binding"/>
    <property type="evidence" value="ECO:0007669"/>
    <property type="project" value="UniProtKB-KW"/>
</dbReference>
<keyword evidence="1" id="KW-0479">Metal-binding</keyword>
<dbReference type="InterPro" id="IPR057444">
    <property type="entry name" value="Znf-CCCH_AtC3H23-like"/>
</dbReference>
<name>A0A9J5Z5K5_SOLCO</name>
<organism evidence="6 7">
    <name type="scientific">Solanum commersonii</name>
    <name type="common">Commerson's wild potato</name>
    <name type="synonym">Commerson's nightshade</name>
    <dbReference type="NCBI Taxonomy" id="4109"/>
    <lineage>
        <taxon>Eukaryota</taxon>
        <taxon>Viridiplantae</taxon>
        <taxon>Streptophyta</taxon>
        <taxon>Embryophyta</taxon>
        <taxon>Tracheophyta</taxon>
        <taxon>Spermatophyta</taxon>
        <taxon>Magnoliopsida</taxon>
        <taxon>eudicotyledons</taxon>
        <taxon>Gunneridae</taxon>
        <taxon>Pentapetalae</taxon>
        <taxon>asterids</taxon>
        <taxon>lamiids</taxon>
        <taxon>Solanales</taxon>
        <taxon>Solanaceae</taxon>
        <taxon>Solanoideae</taxon>
        <taxon>Solaneae</taxon>
        <taxon>Solanum</taxon>
    </lineage>
</organism>
<comment type="caution">
    <text evidence="6">The sequence shown here is derived from an EMBL/GenBank/DDBJ whole genome shotgun (WGS) entry which is preliminary data.</text>
</comment>
<dbReference type="GO" id="GO:0008270">
    <property type="term" value="F:zinc ion binding"/>
    <property type="evidence" value="ECO:0007669"/>
    <property type="project" value="UniProtKB-KW"/>
</dbReference>
<dbReference type="PANTHER" id="PTHR14493">
    <property type="entry name" value="UNKEMPT FAMILY MEMBER"/>
    <property type="match status" value="1"/>
</dbReference>
<dbReference type="EMBL" id="JACXVP010000005">
    <property type="protein sequence ID" value="KAG5606740.1"/>
    <property type="molecule type" value="Genomic_DNA"/>
</dbReference>
<evidence type="ECO:0000313" key="6">
    <source>
        <dbReference type="EMBL" id="KAG5606740.1"/>
    </source>
</evidence>
<proteinExistence type="predicted"/>
<evidence type="ECO:0000256" key="1">
    <source>
        <dbReference type="ARBA" id="ARBA00022723"/>
    </source>
</evidence>
<dbReference type="Pfam" id="PF25512">
    <property type="entry name" value="zf-CCCH_AtC3H23"/>
    <property type="match status" value="1"/>
</dbReference>
<evidence type="ECO:0000256" key="4">
    <source>
        <dbReference type="ARBA" id="ARBA00023125"/>
    </source>
</evidence>
<reference evidence="6 7" key="1">
    <citation type="submission" date="2020-09" db="EMBL/GenBank/DDBJ databases">
        <title>De no assembly of potato wild relative species, Solanum commersonii.</title>
        <authorList>
            <person name="Cho K."/>
        </authorList>
    </citation>
    <scope>NUCLEOTIDE SEQUENCE [LARGE SCALE GENOMIC DNA]</scope>
    <source>
        <strain evidence="6">LZ3.2</strain>
        <tissue evidence="6">Leaf</tissue>
    </source>
</reference>
<keyword evidence="7" id="KW-1185">Reference proteome</keyword>
<protein>
    <recommendedName>
        <fullName evidence="5">AtC3H23-like CCCH zinc finger domain-containing protein</fullName>
    </recommendedName>
</protein>